<reference evidence="2 3" key="1">
    <citation type="journal article" date="2015" name="Fungal Genet. Biol.">
        <title>Evolution of novel wood decay mechanisms in Agaricales revealed by the genome sequences of Fistulina hepatica and Cylindrobasidium torrendii.</title>
        <authorList>
            <person name="Floudas D."/>
            <person name="Held B.W."/>
            <person name="Riley R."/>
            <person name="Nagy L.G."/>
            <person name="Koehler G."/>
            <person name="Ransdell A.S."/>
            <person name="Younus H."/>
            <person name="Chow J."/>
            <person name="Chiniquy J."/>
            <person name="Lipzen A."/>
            <person name="Tritt A."/>
            <person name="Sun H."/>
            <person name="Haridas S."/>
            <person name="LaButti K."/>
            <person name="Ohm R.A."/>
            <person name="Kues U."/>
            <person name="Blanchette R.A."/>
            <person name="Grigoriev I.V."/>
            <person name="Minto R.E."/>
            <person name="Hibbett D.S."/>
        </authorList>
    </citation>
    <scope>NUCLEOTIDE SEQUENCE [LARGE SCALE GENOMIC DNA]</scope>
    <source>
        <strain evidence="2 3">FP15055 ss-10</strain>
    </source>
</reference>
<protein>
    <submittedName>
        <fullName evidence="2">Uncharacterized protein</fullName>
    </submittedName>
</protein>
<keyword evidence="1" id="KW-0472">Membrane</keyword>
<evidence type="ECO:0000313" key="2">
    <source>
        <dbReference type="EMBL" id="KIY61209.1"/>
    </source>
</evidence>
<gene>
    <name evidence="2" type="ORF">CYLTODRAFT_324638</name>
</gene>
<organism evidence="2 3">
    <name type="scientific">Cylindrobasidium torrendii FP15055 ss-10</name>
    <dbReference type="NCBI Taxonomy" id="1314674"/>
    <lineage>
        <taxon>Eukaryota</taxon>
        <taxon>Fungi</taxon>
        <taxon>Dikarya</taxon>
        <taxon>Basidiomycota</taxon>
        <taxon>Agaricomycotina</taxon>
        <taxon>Agaricomycetes</taxon>
        <taxon>Agaricomycetidae</taxon>
        <taxon>Agaricales</taxon>
        <taxon>Marasmiineae</taxon>
        <taxon>Physalacriaceae</taxon>
        <taxon>Cylindrobasidium</taxon>
    </lineage>
</organism>
<proteinExistence type="predicted"/>
<keyword evidence="1" id="KW-0812">Transmembrane</keyword>
<evidence type="ECO:0000313" key="3">
    <source>
        <dbReference type="Proteomes" id="UP000054007"/>
    </source>
</evidence>
<feature type="non-terminal residue" evidence="2">
    <location>
        <position position="82"/>
    </location>
</feature>
<dbReference type="OrthoDB" id="3249498at2759"/>
<keyword evidence="3" id="KW-1185">Reference proteome</keyword>
<feature type="transmembrane region" description="Helical" evidence="1">
    <location>
        <begin position="12"/>
        <end position="34"/>
    </location>
</feature>
<name>A0A0D7ATQ7_9AGAR</name>
<dbReference type="EMBL" id="KN881012">
    <property type="protein sequence ID" value="KIY61209.1"/>
    <property type="molecule type" value="Genomic_DNA"/>
</dbReference>
<accession>A0A0D7ATQ7</accession>
<dbReference type="AlphaFoldDB" id="A0A0D7ATQ7"/>
<dbReference type="Proteomes" id="UP000054007">
    <property type="component" value="Unassembled WGS sequence"/>
</dbReference>
<evidence type="ECO:0000256" key="1">
    <source>
        <dbReference type="SAM" id="Phobius"/>
    </source>
</evidence>
<feature type="transmembrane region" description="Helical" evidence="1">
    <location>
        <begin position="58"/>
        <end position="77"/>
    </location>
</feature>
<keyword evidence="1" id="KW-1133">Transmembrane helix</keyword>
<feature type="non-terminal residue" evidence="2">
    <location>
        <position position="1"/>
    </location>
</feature>
<sequence length="82" mass="9331">KQDHGHQLKIIGFWVDIVVASIALSPESILLIIADINRFLDTEDRRRPLIDWQKLGGYLNWALNVMPLACPALACLYDKMRG</sequence>